<comment type="caution">
    <text evidence="3">The sequence shown here is derived from an EMBL/GenBank/DDBJ whole genome shotgun (WGS) entry which is preliminary data.</text>
</comment>
<evidence type="ECO:0000256" key="2">
    <source>
        <dbReference type="ARBA" id="ARBA00022737"/>
    </source>
</evidence>
<accession>A0A1X2GHP4</accession>
<dbReference type="Pfam" id="PF13855">
    <property type="entry name" value="LRR_8"/>
    <property type="match status" value="1"/>
</dbReference>
<gene>
    <name evidence="3" type="ORF">DM01DRAFT_1383435</name>
</gene>
<keyword evidence="4" id="KW-1185">Reference proteome</keyword>
<sequence length="306" mass="34644">MNGIDSRPWPLAVLMPDKPAPAPLQDRKRARVISASNPWPQRRSLPQWHHSRSPVEKVRHVLDAVVDNGYEQVDLSQCDLEEIPDDIAELRYLTVLYKDRVKPASLQLYLFDNRLHTLSPTLFQLENLTVLSLRHNYLTMIPPAIVHLSELVELSVGNNCLTFLPGEITQLPKLSLLSVSPNPLLTAPTTETGRADGLRPGRLCHRLPSLFELAARQFFNHTDVTPKWIKDVTLPLPIEQAMTTAPSACACCHRRFHEPTAEEIIWLDVANARTVPLLFRYCSFTCSQRYSPPRPSTSFTHLLTPT</sequence>
<keyword evidence="1" id="KW-0433">Leucine-rich repeat</keyword>
<dbReference type="Gene3D" id="3.80.10.10">
    <property type="entry name" value="Ribonuclease Inhibitor"/>
    <property type="match status" value="1"/>
</dbReference>
<keyword evidence="2" id="KW-0677">Repeat</keyword>
<dbReference type="GO" id="GO:0005737">
    <property type="term" value="C:cytoplasm"/>
    <property type="evidence" value="ECO:0007669"/>
    <property type="project" value="TreeGrafter"/>
</dbReference>
<reference evidence="3 4" key="1">
    <citation type="submission" date="2016-07" db="EMBL/GenBank/DDBJ databases">
        <title>Pervasive Adenine N6-methylation of Active Genes in Fungi.</title>
        <authorList>
            <consortium name="DOE Joint Genome Institute"/>
            <person name="Mondo S.J."/>
            <person name="Dannebaum R.O."/>
            <person name="Kuo R.C."/>
            <person name="Labutti K."/>
            <person name="Haridas S."/>
            <person name="Kuo A."/>
            <person name="Salamov A."/>
            <person name="Ahrendt S.R."/>
            <person name="Lipzen A."/>
            <person name="Sullivan W."/>
            <person name="Andreopoulos W.B."/>
            <person name="Clum A."/>
            <person name="Lindquist E."/>
            <person name="Daum C."/>
            <person name="Ramamoorthy G.K."/>
            <person name="Gryganskyi A."/>
            <person name="Culley D."/>
            <person name="Magnuson J.K."/>
            <person name="James T.Y."/>
            <person name="O'Malley M.A."/>
            <person name="Stajich J.E."/>
            <person name="Spatafora J.W."/>
            <person name="Visel A."/>
            <person name="Grigoriev I.V."/>
        </authorList>
    </citation>
    <scope>NUCLEOTIDE SEQUENCE [LARGE SCALE GENOMIC DNA]</scope>
    <source>
        <strain evidence="3 4">NRRL 3301</strain>
    </source>
</reference>
<dbReference type="SUPFAM" id="SSF52058">
    <property type="entry name" value="L domain-like"/>
    <property type="match status" value="1"/>
</dbReference>
<dbReference type="PANTHER" id="PTHR48051">
    <property type="match status" value="1"/>
</dbReference>
<dbReference type="InterPro" id="IPR050216">
    <property type="entry name" value="LRR_domain-containing"/>
</dbReference>
<organism evidence="3 4">
    <name type="scientific">Hesseltinella vesiculosa</name>
    <dbReference type="NCBI Taxonomy" id="101127"/>
    <lineage>
        <taxon>Eukaryota</taxon>
        <taxon>Fungi</taxon>
        <taxon>Fungi incertae sedis</taxon>
        <taxon>Mucoromycota</taxon>
        <taxon>Mucoromycotina</taxon>
        <taxon>Mucoromycetes</taxon>
        <taxon>Mucorales</taxon>
        <taxon>Cunninghamellaceae</taxon>
        <taxon>Hesseltinella</taxon>
    </lineage>
</organism>
<protein>
    <submittedName>
        <fullName evidence="3">Outer arm dynein light chain 1</fullName>
    </submittedName>
</protein>
<dbReference type="InterPro" id="IPR003591">
    <property type="entry name" value="Leu-rich_rpt_typical-subtyp"/>
</dbReference>
<proteinExistence type="predicted"/>
<dbReference type="SMART" id="SM00369">
    <property type="entry name" value="LRR_TYP"/>
    <property type="match status" value="2"/>
</dbReference>
<evidence type="ECO:0000313" key="4">
    <source>
        <dbReference type="Proteomes" id="UP000242146"/>
    </source>
</evidence>
<name>A0A1X2GHP4_9FUNG</name>
<dbReference type="EMBL" id="MCGT01000014">
    <property type="protein sequence ID" value="ORX54041.1"/>
    <property type="molecule type" value="Genomic_DNA"/>
</dbReference>
<dbReference type="OrthoDB" id="660555at2759"/>
<dbReference type="AlphaFoldDB" id="A0A1X2GHP4"/>
<evidence type="ECO:0000313" key="3">
    <source>
        <dbReference type="EMBL" id="ORX54041.1"/>
    </source>
</evidence>
<evidence type="ECO:0000256" key="1">
    <source>
        <dbReference type="ARBA" id="ARBA00022614"/>
    </source>
</evidence>
<dbReference type="InterPro" id="IPR032675">
    <property type="entry name" value="LRR_dom_sf"/>
</dbReference>
<dbReference type="STRING" id="101127.A0A1X2GHP4"/>
<dbReference type="Proteomes" id="UP000242146">
    <property type="component" value="Unassembled WGS sequence"/>
</dbReference>
<dbReference type="InterPro" id="IPR001611">
    <property type="entry name" value="Leu-rich_rpt"/>
</dbReference>
<dbReference type="PANTHER" id="PTHR48051:SF1">
    <property type="entry name" value="RAS SUPPRESSOR PROTEIN 1"/>
    <property type="match status" value="1"/>
</dbReference>